<dbReference type="Pfam" id="PF03358">
    <property type="entry name" value="FMN_red"/>
    <property type="match status" value="1"/>
</dbReference>
<evidence type="ECO:0000259" key="2">
    <source>
        <dbReference type="Pfam" id="PF03358"/>
    </source>
</evidence>
<evidence type="ECO:0000256" key="1">
    <source>
        <dbReference type="ARBA" id="ARBA00009428"/>
    </source>
</evidence>
<dbReference type="SUPFAM" id="SSF52218">
    <property type="entry name" value="Flavoproteins"/>
    <property type="match status" value="1"/>
</dbReference>
<protein>
    <submittedName>
        <fullName evidence="3">FMN-dependent NADPH-azoreductase</fullName>
    </submittedName>
</protein>
<comment type="similarity">
    <text evidence="1">Belongs to the azoreductase type 2 family.</text>
</comment>
<gene>
    <name evidence="3" type="primary">azr</name>
    <name evidence="3" type="ORF">BN983_03341</name>
</gene>
<dbReference type="InterPro" id="IPR050712">
    <property type="entry name" value="NAD(P)H-dep_reductase"/>
</dbReference>
<sequence length="175" mass="19313">MNIAIISGTPRKNGLTKVVAKQLAHKLKGTLVDTSVLELPLFNGEEEQGRHPSVQWLRRVAEEADAFIWVSPEYHNGMSGALKNVLEFLSSHHFHQKPTLLLAVSGGGKGGVNALNQMRTVGRGLYADVVPEQLIFDPIDFRSGGLSEQKETKLDQLVRDFISNRCQESVSFSSM</sequence>
<dbReference type="EMBL" id="CCDI010000004">
    <property type="protein sequence ID" value="CDQ25036.1"/>
    <property type="molecule type" value="Genomic_DNA"/>
</dbReference>
<dbReference type="AlphaFoldDB" id="A0A024P8H2"/>
<feature type="domain" description="NADPH-dependent FMN reductase-like" evidence="2">
    <location>
        <begin position="1"/>
        <end position="136"/>
    </location>
</feature>
<dbReference type="RefSeq" id="WP_051744213.1">
    <property type="nucleotide sequence ID" value="NZ_CCDH010000002.1"/>
</dbReference>
<dbReference type="Gene3D" id="3.40.50.360">
    <property type="match status" value="1"/>
</dbReference>
<dbReference type="PANTHER" id="PTHR30543">
    <property type="entry name" value="CHROMATE REDUCTASE"/>
    <property type="match status" value="1"/>
</dbReference>
<accession>A0A024P8H2</accession>
<dbReference type="GO" id="GO:0010181">
    <property type="term" value="F:FMN binding"/>
    <property type="evidence" value="ECO:0007669"/>
    <property type="project" value="TreeGrafter"/>
</dbReference>
<dbReference type="GO" id="GO:0016491">
    <property type="term" value="F:oxidoreductase activity"/>
    <property type="evidence" value="ECO:0007669"/>
    <property type="project" value="InterPro"/>
</dbReference>
<evidence type="ECO:0000313" key="4">
    <source>
        <dbReference type="Proteomes" id="UP000028868"/>
    </source>
</evidence>
<dbReference type="InterPro" id="IPR005025">
    <property type="entry name" value="FMN_Rdtase-like_dom"/>
</dbReference>
<proteinExistence type="inferred from homology"/>
<comment type="caution">
    <text evidence="3">The sequence shown here is derived from an EMBL/GenBank/DDBJ whole genome shotgun (WGS) entry which is preliminary data.</text>
</comment>
<keyword evidence="4" id="KW-1185">Reference proteome</keyword>
<dbReference type="PANTHER" id="PTHR30543:SF21">
    <property type="entry name" value="NAD(P)H-DEPENDENT FMN REDUCTASE LOT6"/>
    <property type="match status" value="1"/>
</dbReference>
<reference evidence="3 4" key="2">
    <citation type="submission" date="2014-05" db="EMBL/GenBank/DDBJ databases">
        <title>Draft genome sequence of Halobacillus karajensis HK-03.</title>
        <authorList>
            <person name="Khelaifia S."/>
            <person name="Croce O."/>
            <person name="Lagier J.C."/>
            <person name="Raoult D."/>
        </authorList>
    </citation>
    <scope>NUCLEOTIDE SEQUENCE [LARGE SCALE GENOMIC DNA]</scope>
    <source>
        <strain evidence="3 4">HD-03</strain>
    </source>
</reference>
<reference evidence="4" key="1">
    <citation type="submission" date="2014-03" db="EMBL/GenBank/DDBJ databases">
        <authorList>
            <person name="Urmite Genomes U."/>
        </authorList>
    </citation>
    <scope>NUCLEOTIDE SEQUENCE [LARGE SCALE GENOMIC DNA]</scope>
    <source>
        <strain evidence="4">HD-03</strain>
    </source>
</reference>
<name>A0A024P8H2_9BACI</name>
<dbReference type="Proteomes" id="UP000028868">
    <property type="component" value="Unassembled WGS sequence"/>
</dbReference>
<evidence type="ECO:0000313" key="3">
    <source>
        <dbReference type="EMBL" id="CDQ25036.1"/>
    </source>
</evidence>
<organism evidence="3 4">
    <name type="scientific">Halobacillus karajensis</name>
    <dbReference type="NCBI Taxonomy" id="195088"/>
    <lineage>
        <taxon>Bacteria</taxon>
        <taxon>Bacillati</taxon>
        <taxon>Bacillota</taxon>
        <taxon>Bacilli</taxon>
        <taxon>Bacillales</taxon>
        <taxon>Bacillaceae</taxon>
        <taxon>Halobacillus</taxon>
    </lineage>
</organism>
<dbReference type="GO" id="GO:0005829">
    <property type="term" value="C:cytosol"/>
    <property type="evidence" value="ECO:0007669"/>
    <property type="project" value="TreeGrafter"/>
</dbReference>
<dbReference type="InterPro" id="IPR029039">
    <property type="entry name" value="Flavoprotein-like_sf"/>
</dbReference>